<dbReference type="GO" id="GO:0032809">
    <property type="term" value="C:neuronal cell body membrane"/>
    <property type="evidence" value="ECO:0007669"/>
    <property type="project" value="TreeGrafter"/>
</dbReference>
<comment type="subcellular location">
    <subcellularLocation>
        <location evidence="1">Membrane</location>
        <topology evidence="1">Multi-pass membrane protein</topology>
    </subcellularLocation>
</comment>
<dbReference type="GO" id="GO:0045211">
    <property type="term" value="C:postsynaptic membrane"/>
    <property type="evidence" value="ECO:0007669"/>
    <property type="project" value="TreeGrafter"/>
</dbReference>
<feature type="region of interest" description="Disordered" evidence="12">
    <location>
        <begin position="677"/>
        <end position="701"/>
    </location>
</feature>
<dbReference type="SUPFAM" id="SSF81324">
    <property type="entry name" value="Voltage-gated potassium channels"/>
    <property type="match status" value="1"/>
</dbReference>
<evidence type="ECO:0000256" key="7">
    <source>
        <dbReference type="ARBA" id="ARBA00022958"/>
    </source>
</evidence>
<dbReference type="GO" id="GO:0051260">
    <property type="term" value="P:protein homooligomerization"/>
    <property type="evidence" value="ECO:0007669"/>
    <property type="project" value="InterPro"/>
</dbReference>
<keyword evidence="3" id="KW-0633">Potassium transport</keyword>
<evidence type="ECO:0000259" key="15">
    <source>
        <dbReference type="Pfam" id="PF02214"/>
    </source>
</evidence>
<organism evidence="16 17">
    <name type="scientific">Fasciolopsis buskii</name>
    <dbReference type="NCBI Taxonomy" id="27845"/>
    <lineage>
        <taxon>Eukaryota</taxon>
        <taxon>Metazoa</taxon>
        <taxon>Spiralia</taxon>
        <taxon>Lophotrochozoa</taxon>
        <taxon>Platyhelminthes</taxon>
        <taxon>Trematoda</taxon>
        <taxon>Digenea</taxon>
        <taxon>Plagiorchiida</taxon>
        <taxon>Echinostomata</taxon>
        <taxon>Echinostomatoidea</taxon>
        <taxon>Fasciolidae</taxon>
        <taxon>Fasciolopsis</taxon>
    </lineage>
</organism>
<feature type="transmembrane region" description="Helical" evidence="13">
    <location>
        <begin position="464"/>
        <end position="492"/>
    </location>
</feature>
<dbReference type="InterPro" id="IPR028325">
    <property type="entry name" value="VG_K_chnl"/>
</dbReference>
<dbReference type="PANTHER" id="PTHR11537:SF252">
    <property type="entry name" value="POTASSIUM VOLTAGE-GATED CHANNEL PROTEIN SHAW"/>
    <property type="match status" value="1"/>
</dbReference>
<dbReference type="PRINTS" id="PR01491">
    <property type="entry name" value="KVCHANNEL"/>
</dbReference>
<dbReference type="InterPro" id="IPR003974">
    <property type="entry name" value="K_chnl_volt-dep_Kv3"/>
</dbReference>
<dbReference type="InterPro" id="IPR027359">
    <property type="entry name" value="Volt_channel_dom_sf"/>
</dbReference>
<dbReference type="Gene3D" id="3.30.710.10">
    <property type="entry name" value="Potassium Channel Kv1.1, Chain A"/>
    <property type="match status" value="1"/>
</dbReference>
<evidence type="ECO:0000256" key="12">
    <source>
        <dbReference type="SAM" id="MobiDB-lite"/>
    </source>
</evidence>
<keyword evidence="2" id="KW-0813">Transport</keyword>
<keyword evidence="8 13" id="KW-1133">Transmembrane helix</keyword>
<feature type="domain" description="Ion transport" evidence="14">
    <location>
        <begin position="410"/>
        <end position="642"/>
    </location>
</feature>
<dbReference type="OrthoDB" id="10025005at2759"/>
<dbReference type="GO" id="GO:0032590">
    <property type="term" value="C:dendrite membrane"/>
    <property type="evidence" value="ECO:0007669"/>
    <property type="project" value="TreeGrafter"/>
</dbReference>
<dbReference type="PANTHER" id="PTHR11537">
    <property type="entry name" value="VOLTAGE-GATED POTASSIUM CHANNEL"/>
    <property type="match status" value="1"/>
</dbReference>
<evidence type="ECO:0000259" key="14">
    <source>
        <dbReference type="Pfam" id="PF00520"/>
    </source>
</evidence>
<feature type="domain" description="Potassium channel tetramerisation-type BTB" evidence="15">
    <location>
        <begin position="181"/>
        <end position="231"/>
    </location>
</feature>
<evidence type="ECO:0000256" key="8">
    <source>
        <dbReference type="ARBA" id="ARBA00022989"/>
    </source>
</evidence>
<name>A0A8E0VFZ7_9TREM</name>
<keyword evidence="7" id="KW-0630">Potassium</keyword>
<accession>A0A8E0VFZ7</accession>
<evidence type="ECO:0000256" key="1">
    <source>
        <dbReference type="ARBA" id="ARBA00004141"/>
    </source>
</evidence>
<evidence type="ECO:0000256" key="9">
    <source>
        <dbReference type="ARBA" id="ARBA00023065"/>
    </source>
</evidence>
<dbReference type="GO" id="GO:0042734">
    <property type="term" value="C:presynaptic membrane"/>
    <property type="evidence" value="ECO:0007669"/>
    <property type="project" value="TreeGrafter"/>
</dbReference>
<sequence>MVGPTQSAGKPADIICLCIGGRLFVTRRATLFRLPDSRLYLIATQGTSCEATTDNYSTSSFTEGSYLKPPVSAPFSPNPTTPSSLMRLHSNQLTENTAVGGATILPSNVASMLAGNMNLKSASSLCRNRGSIAPGQISQPLPTPTQTDLNSSLNFSLPGTPGFGGQFPFNPALIQPPPPVVYFYDRDPEIFRFVLDYYRTGELHLPSSICGPFVRKELIFWGIDESLIGPCCMPAYMRYDEEKRTKNTLFRDCFEDIDSMQNLVKFSRGWKKWRYQMWLFMDHPSSSLPAKIWASCLLVLMIASVMCYCLSTHEVFRMPSTVGVSLSNRTGNASGPQPNKPVNYSDLFHGSMPTRSPGAPAFWNPLTAKHRNTSAHRVHVTRNSTSETDMAVAAAAAAADDDDNQASQLITICYDSLWTPNPKVIKDCSTEPTRGLVMLDNALNCLFTAEFMLKVLLAPDKPKFLSSIVSILDIVILSSYWVYITVFYYYYYYPKTWIANDEELRGQLSGNLWLMNILSMTQAMRILRIFKISKISRILRVLILTVKKSIPELVLLGFLLMNGMFMFSCMIYIAEYRVNDTFPDIPQSFWWSIITLTAVGYGDMHPKGGIGYFVGSVTAISGCVVTGLAIPIIGNNFNTYYKYMKNQLMEDKYLKNLRKDMESTGLTGAKSGIGAAAEKSGLPLPGRKPRPMNRRGVRGKVRHKGLRQKLDQFIHMTSDPLRRIFDGAATANGRGGKISLSKNVDSGSTQALTENQHLSCNNIGRKSFVGRGNLLDEDRVGMRNNSVVTGNNIMLSRQSICRNTILETSEVEKRLSIIHPLATDHYLSSLPPSRLSLVNTPQIWVDGEEMEDEISHGACCFGSNEFTPVDISPEGTDAHCIGRSHIPHEGGRLFSPRQSILSQHLNTVPSYTELDVLGPSTDDMTPQSETEIADQLNEAALVARRFSVLLANSQRNTTASASSTVVSSTFKDRSVENTKKVETYLTNNQPVVEKRMNYV</sequence>
<keyword evidence="17" id="KW-1185">Reference proteome</keyword>
<dbReference type="GO" id="GO:0043679">
    <property type="term" value="C:axon terminus"/>
    <property type="evidence" value="ECO:0007669"/>
    <property type="project" value="TreeGrafter"/>
</dbReference>
<dbReference type="InterPro" id="IPR005821">
    <property type="entry name" value="Ion_trans_dom"/>
</dbReference>
<dbReference type="Gene3D" id="1.20.120.350">
    <property type="entry name" value="Voltage-gated potassium channels. Chain C"/>
    <property type="match status" value="1"/>
</dbReference>
<dbReference type="Proteomes" id="UP000728185">
    <property type="component" value="Unassembled WGS sequence"/>
</dbReference>
<dbReference type="Pfam" id="PF00520">
    <property type="entry name" value="Ion_trans"/>
    <property type="match status" value="1"/>
</dbReference>
<dbReference type="Gene3D" id="1.10.287.70">
    <property type="match status" value="1"/>
</dbReference>
<feature type="transmembrane region" description="Helical" evidence="13">
    <location>
        <begin position="609"/>
        <end position="634"/>
    </location>
</feature>
<evidence type="ECO:0000256" key="10">
    <source>
        <dbReference type="ARBA" id="ARBA00023136"/>
    </source>
</evidence>
<gene>
    <name evidence="16" type="ORF">FBUS_01129</name>
</gene>
<dbReference type="GO" id="GO:0008076">
    <property type="term" value="C:voltage-gated potassium channel complex"/>
    <property type="evidence" value="ECO:0007669"/>
    <property type="project" value="InterPro"/>
</dbReference>
<keyword evidence="11" id="KW-0407">Ion channel</keyword>
<dbReference type="FunFam" id="1.10.287.70:FF:000028">
    <property type="entry name" value="potassium voltage-gated channel subfamily D member 3"/>
    <property type="match status" value="1"/>
</dbReference>
<dbReference type="InterPro" id="IPR003968">
    <property type="entry name" value="K_chnl_volt-dep_Kv"/>
</dbReference>
<proteinExistence type="predicted"/>
<keyword evidence="10 13" id="KW-0472">Membrane</keyword>
<evidence type="ECO:0000313" key="17">
    <source>
        <dbReference type="Proteomes" id="UP000728185"/>
    </source>
</evidence>
<evidence type="ECO:0000256" key="11">
    <source>
        <dbReference type="ARBA" id="ARBA00023303"/>
    </source>
</evidence>
<evidence type="ECO:0000256" key="2">
    <source>
        <dbReference type="ARBA" id="ARBA00022448"/>
    </source>
</evidence>
<dbReference type="Pfam" id="PF02214">
    <property type="entry name" value="BTB_2"/>
    <property type="match status" value="1"/>
</dbReference>
<comment type="caution">
    <text evidence="16">The sequence shown here is derived from an EMBL/GenBank/DDBJ whole genome shotgun (WGS) entry which is preliminary data.</text>
</comment>
<keyword evidence="6" id="KW-0851">Voltage-gated channel</keyword>
<feature type="transmembrane region" description="Helical" evidence="13">
    <location>
        <begin position="585"/>
        <end position="602"/>
    </location>
</feature>
<dbReference type="SUPFAM" id="SSF54695">
    <property type="entry name" value="POZ domain"/>
    <property type="match status" value="1"/>
</dbReference>
<dbReference type="EMBL" id="LUCM01006292">
    <property type="protein sequence ID" value="KAA0191500.1"/>
    <property type="molecule type" value="Genomic_DNA"/>
</dbReference>
<evidence type="ECO:0000256" key="3">
    <source>
        <dbReference type="ARBA" id="ARBA00022538"/>
    </source>
</evidence>
<dbReference type="AlphaFoldDB" id="A0A8E0VFZ7"/>
<dbReference type="InterPro" id="IPR003131">
    <property type="entry name" value="T1-type_BTB"/>
</dbReference>
<evidence type="ECO:0000256" key="13">
    <source>
        <dbReference type="SAM" id="Phobius"/>
    </source>
</evidence>
<dbReference type="PRINTS" id="PR01498">
    <property type="entry name" value="SHAWCHANNEL"/>
</dbReference>
<evidence type="ECO:0000256" key="4">
    <source>
        <dbReference type="ARBA" id="ARBA00022692"/>
    </source>
</evidence>
<evidence type="ECO:0000313" key="16">
    <source>
        <dbReference type="EMBL" id="KAA0191500.1"/>
    </source>
</evidence>
<dbReference type="PRINTS" id="PR00169">
    <property type="entry name" value="KCHANNEL"/>
</dbReference>
<protein>
    <submittedName>
        <fullName evidence="16">Potassium voltage-gated channel subfamily C member 2</fullName>
    </submittedName>
</protein>
<evidence type="ECO:0000256" key="5">
    <source>
        <dbReference type="ARBA" id="ARBA00022826"/>
    </source>
</evidence>
<feature type="compositionally biased region" description="Basic residues" evidence="12">
    <location>
        <begin position="687"/>
        <end position="701"/>
    </location>
</feature>
<keyword evidence="9" id="KW-0406">Ion transport</keyword>
<dbReference type="InterPro" id="IPR011333">
    <property type="entry name" value="SKP1/BTB/POZ_sf"/>
</dbReference>
<keyword evidence="4 13" id="KW-0812">Transmembrane</keyword>
<reference evidence="16" key="1">
    <citation type="submission" date="2019-05" db="EMBL/GenBank/DDBJ databases">
        <title>Annotation for the trematode Fasciolopsis buski.</title>
        <authorList>
            <person name="Choi Y.-J."/>
        </authorList>
    </citation>
    <scope>NUCLEOTIDE SEQUENCE</scope>
    <source>
        <strain evidence="16">HT</strain>
        <tissue evidence="16">Whole worm</tissue>
    </source>
</reference>
<evidence type="ECO:0000256" key="6">
    <source>
        <dbReference type="ARBA" id="ARBA00022882"/>
    </source>
</evidence>
<dbReference type="GO" id="GO:0001508">
    <property type="term" value="P:action potential"/>
    <property type="evidence" value="ECO:0007669"/>
    <property type="project" value="TreeGrafter"/>
</dbReference>
<keyword evidence="5" id="KW-0631">Potassium channel</keyword>
<feature type="transmembrane region" description="Helical" evidence="13">
    <location>
        <begin position="550"/>
        <end position="573"/>
    </location>
</feature>
<dbReference type="GO" id="GO:0005251">
    <property type="term" value="F:delayed rectifier potassium channel activity"/>
    <property type="evidence" value="ECO:0007669"/>
    <property type="project" value="TreeGrafter"/>
</dbReference>